<keyword evidence="3" id="KW-1185">Reference proteome</keyword>
<dbReference type="AlphaFoldDB" id="A0A199XMZ0"/>
<evidence type="ECO:0000259" key="1">
    <source>
        <dbReference type="Pfam" id="PF00535"/>
    </source>
</evidence>
<name>A0A199XMZ0_9FLAO</name>
<dbReference type="Pfam" id="PF00535">
    <property type="entry name" value="Glycos_transf_2"/>
    <property type="match status" value="1"/>
</dbReference>
<dbReference type="PANTHER" id="PTHR22916:SF3">
    <property type="entry name" value="UDP-GLCNAC:BETAGAL BETA-1,3-N-ACETYLGLUCOSAMINYLTRANSFERASE-LIKE PROTEIN 1"/>
    <property type="match status" value="1"/>
</dbReference>
<dbReference type="PATRIC" id="fig|29536.5.peg.2444"/>
<dbReference type="GO" id="GO:0050501">
    <property type="term" value="F:hyaluronan synthase activity"/>
    <property type="evidence" value="ECO:0007669"/>
    <property type="project" value="UniProtKB-EC"/>
</dbReference>
<dbReference type="InterPro" id="IPR029044">
    <property type="entry name" value="Nucleotide-diphossugar_trans"/>
</dbReference>
<sequence>MDKLNQPLVSIVFTSYNHQEYLRQALDSLVNQTYPNIEIIIIDDCSTDGSQEILREYEHFENITLKLQTQNSGSYVKASNFGASFAKGEYILFAQCDDFAEANQIEVLLKAFESNASVGVVFSKSNLVDEKGKTFADDFYGREKSFKDAVKENGLIKADKMKEFLSFSCVIPNLSAALIKHDLFKEINGLSDQYLVVADWEFWLDLTEKTDFYYVSQPLNYFRQHATTIRSSIKMKTQIVEIYKMFYNHLSKNELRPAQQYKLKVGAGAVWFSYFVENKKAWIQCFTTVYPEINKIEKRRLYYLFLGAKKHVLEYLYVKASKKNSLI</sequence>
<proteinExistence type="predicted"/>
<dbReference type="InterPro" id="IPR001173">
    <property type="entry name" value="Glyco_trans_2-like"/>
</dbReference>
<keyword evidence="2" id="KW-0808">Transferase</keyword>
<dbReference type="OrthoDB" id="635429at2"/>
<dbReference type="SUPFAM" id="SSF53448">
    <property type="entry name" value="Nucleotide-diphospho-sugar transferases"/>
    <property type="match status" value="1"/>
</dbReference>
<comment type="caution">
    <text evidence="2">The sequence shown here is derived from an EMBL/GenBank/DDBJ whole genome shotgun (WGS) entry which is preliminary data.</text>
</comment>
<dbReference type="RefSeq" id="WP_064716128.1">
    <property type="nucleotide sequence ID" value="NZ_JMTM01000065.1"/>
</dbReference>
<dbReference type="EC" id="2.4.1.212" evidence="2"/>
<dbReference type="Proteomes" id="UP000093807">
    <property type="component" value="Unassembled WGS sequence"/>
</dbReference>
<reference evidence="2 3" key="1">
    <citation type="submission" date="2016-06" db="EMBL/GenBank/DDBJ databases">
        <title>Draft genome sequence of Flavobacterium succinicans strain DD5b.</title>
        <authorList>
            <person name="Poehlein A."/>
            <person name="Daniel R."/>
            <person name="Simeonova D.D."/>
        </authorList>
    </citation>
    <scope>NUCLEOTIDE SEQUENCE [LARGE SCALE GENOMIC DNA]</scope>
    <source>
        <strain evidence="2 3">DD5b</strain>
    </source>
</reference>
<protein>
    <submittedName>
        <fullName evidence="2">Hyaluronan synthase</fullName>
        <ecNumber evidence="2">2.4.1.212</ecNumber>
    </submittedName>
</protein>
<evidence type="ECO:0000313" key="2">
    <source>
        <dbReference type="EMBL" id="OAZ03098.1"/>
    </source>
</evidence>
<dbReference type="PANTHER" id="PTHR22916">
    <property type="entry name" value="GLYCOSYLTRANSFERASE"/>
    <property type="match status" value="1"/>
</dbReference>
<gene>
    <name evidence="2" type="primary">hyaD_1</name>
    <name evidence="2" type="ORF">FLB_23440</name>
</gene>
<organism evidence="2 3">
    <name type="scientific">Flavobacterium succinicans</name>
    <dbReference type="NCBI Taxonomy" id="29536"/>
    <lineage>
        <taxon>Bacteria</taxon>
        <taxon>Pseudomonadati</taxon>
        <taxon>Bacteroidota</taxon>
        <taxon>Flavobacteriia</taxon>
        <taxon>Flavobacteriales</taxon>
        <taxon>Flavobacteriaceae</taxon>
        <taxon>Flavobacterium</taxon>
    </lineage>
</organism>
<keyword evidence="2" id="KW-0328">Glycosyltransferase</keyword>
<dbReference type="Gene3D" id="3.90.550.10">
    <property type="entry name" value="Spore Coat Polysaccharide Biosynthesis Protein SpsA, Chain A"/>
    <property type="match status" value="1"/>
</dbReference>
<evidence type="ECO:0000313" key="3">
    <source>
        <dbReference type="Proteomes" id="UP000093807"/>
    </source>
</evidence>
<dbReference type="EMBL" id="JMTM01000065">
    <property type="protein sequence ID" value="OAZ03098.1"/>
    <property type="molecule type" value="Genomic_DNA"/>
</dbReference>
<accession>A0A199XMZ0</accession>
<feature type="domain" description="Glycosyltransferase 2-like" evidence="1">
    <location>
        <begin position="10"/>
        <end position="124"/>
    </location>
</feature>